<feature type="compositionally biased region" description="Low complexity" evidence="1">
    <location>
        <begin position="308"/>
        <end position="323"/>
    </location>
</feature>
<comment type="caution">
    <text evidence="2">The sequence shown here is derived from an EMBL/GenBank/DDBJ whole genome shotgun (WGS) entry which is preliminary data.</text>
</comment>
<proteinExistence type="predicted"/>
<reference evidence="2 3" key="1">
    <citation type="submission" date="2023-02" db="EMBL/GenBank/DDBJ databases">
        <title>LHISI_Scaffold_Assembly.</title>
        <authorList>
            <person name="Stuart O.P."/>
            <person name="Cleave R."/>
            <person name="Magrath M.J.L."/>
            <person name="Mikheyev A.S."/>
        </authorList>
    </citation>
    <scope>NUCLEOTIDE SEQUENCE [LARGE SCALE GENOMIC DNA]</scope>
    <source>
        <strain evidence="2">Daus_M_001</strain>
        <tissue evidence="2">Leg muscle</tissue>
    </source>
</reference>
<dbReference type="EMBL" id="JARBHB010000001">
    <property type="protein sequence ID" value="KAJ8896828.1"/>
    <property type="molecule type" value="Genomic_DNA"/>
</dbReference>
<feature type="region of interest" description="Disordered" evidence="1">
    <location>
        <begin position="173"/>
        <end position="201"/>
    </location>
</feature>
<feature type="region of interest" description="Disordered" evidence="1">
    <location>
        <begin position="308"/>
        <end position="327"/>
    </location>
</feature>
<feature type="compositionally biased region" description="Basic and acidic residues" evidence="1">
    <location>
        <begin position="1"/>
        <end position="17"/>
    </location>
</feature>
<keyword evidence="3" id="KW-1185">Reference proteome</keyword>
<organism evidence="2 3">
    <name type="scientific">Dryococelus australis</name>
    <dbReference type="NCBI Taxonomy" id="614101"/>
    <lineage>
        <taxon>Eukaryota</taxon>
        <taxon>Metazoa</taxon>
        <taxon>Ecdysozoa</taxon>
        <taxon>Arthropoda</taxon>
        <taxon>Hexapoda</taxon>
        <taxon>Insecta</taxon>
        <taxon>Pterygota</taxon>
        <taxon>Neoptera</taxon>
        <taxon>Polyneoptera</taxon>
        <taxon>Phasmatodea</taxon>
        <taxon>Verophasmatodea</taxon>
        <taxon>Anareolatae</taxon>
        <taxon>Phasmatidae</taxon>
        <taxon>Eurycanthinae</taxon>
        <taxon>Dryococelus</taxon>
    </lineage>
</organism>
<feature type="region of interest" description="Disordered" evidence="1">
    <location>
        <begin position="1"/>
        <end position="30"/>
    </location>
</feature>
<protein>
    <submittedName>
        <fullName evidence="2">Uncharacterized protein</fullName>
    </submittedName>
</protein>
<evidence type="ECO:0000313" key="3">
    <source>
        <dbReference type="Proteomes" id="UP001159363"/>
    </source>
</evidence>
<evidence type="ECO:0000256" key="1">
    <source>
        <dbReference type="SAM" id="MobiDB-lite"/>
    </source>
</evidence>
<dbReference type="Proteomes" id="UP001159363">
    <property type="component" value="Chromosome 1"/>
</dbReference>
<sequence>MEEHRNESAGETRDPRENPPTSGIVRHDSRMQNLGVIQPRERRGLVVTLLTFHQGEPGSIPDCVTRKFTSRNRAGRCRWSAGFHGDILFPRPCFPALLRKHFASPTSALKTSMLRYVQILPVLTDAVGMDMFLVSEACRLERQRVTKYVNLMSGHLDAQGTELACNKLMQEPKRVKRGGAAPECKGGGDGRSTDKRHRPSRLPQAQIRGQLHRDSNQVLLVQHAQSLYSWWITHDSCDVGRTKHSFVLASCDYHRYDVIKLQHLQYSNETQDVRTQLASIAEKHRNSADVVESHVTCAEHRNIPWWSSRSSSSAGRNNGSGRRTGTRLDSQPVVLSWLSKYQTLRCPWFEVGYQKSSFTGSSFRIVRLLASQPGEPSSFPGEVPSGFSHVGIVPEYPDGLRPCFPALLHPHLASSPSAHRTLLTHLITNFLAADKRCAAGKTRAPRRRSMRREDKALDITRLRYAKSVIRRLIKQGASQCISDDRERDPRLCRPHDTAALAGKLATMDVVPVSLTGIRPPTRQGRGITSSYHKETRINATVGQILNLNLARRHILAPLPQRF</sequence>
<accession>A0ABQ9ILZ0</accession>
<gene>
    <name evidence="2" type="ORF">PR048_002174</name>
</gene>
<evidence type="ECO:0000313" key="2">
    <source>
        <dbReference type="EMBL" id="KAJ8896828.1"/>
    </source>
</evidence>
<name>A0ABQ9ILZ0_9NEOP</name>